<accession>A0A383DT46</accession>
<name>A0A383DT46_9ZZZZ</name>
<sequence length="34" mass="4162">MLTIRWGVMRGYNKEKFKSEHMGQDVELMEIEFK</sequence>
<evidence type="ECO:0000313" key="1">
    <source>
        <dbReference type="EMBL" id="SVE47484.1"/>
    </source>
</evidence>
<proteinExistence type="predicted"/>
<gene>
    <name evidence="1" type="ORF">METZ01_LOCUS500338</name>
</gene>
<protein>
    <submittedName>
        <fullName evidence="1">Uncharacterized protein</fullName>
    </submittedName>
</protein>
<reference evidence="1" key="1">
    <citation type="submission" date="2018-05" db="EMBL/GenBank/DDBJ databases">
        <authorList>
            <person name="Lanie J.A."/>
            <person name="Ng W.-L."/>
            <person name="Kazmierczak K.M."/>
            <person name="Andrzejewski T.M."/>
            <person name="Davidsen T.M."/>
            <person name="Wayne K.J."/>
            <person name="Tettelin H."/>
            <person name="Glass J.I."/>
            <person name="Rusch D."/>
            <person name="Podicherti R."/>
            <person name="Tsui H.-C.T."/>
            <person name="Winkler M.E."/>
        </authorList>
    </citation>
    <scope>NUCLEOTIDE SEQUENCE</scope>
</reference>
<dbReference type="AlphaFoldDB" id="A0A383DT46"/>
<organism evidence="1">
    <name type="scientific">marine metagenome</name>
    <dbReference type="NCBI Taxonomy" id="408172"/>
    <lineage>
        <taxon>unclassified sequences</taxon>
        <taxon>metagenomes</taxon>
        <taxon>ecological metagenomes</taxon>
    </lineage>
</organism>
<dbReference type="EMBL" id="UINC01219828">
    <property type="protein sequence ID" value="SVE47484.1"/>
    <property type="molecule type" value="Genomic_DNA"/>
</dbReference>